<feature type="region of interest" description="Disordered" evidence="1">
    <location>
        <begin position="1"/>
        <end position="24"/>
    </location>
</feature>
<evidence type="ECO:0000313" key="2">
    <source>
        <dbReference type="EnsemblPlants" id="OPUNC03G05300.1"/>
    </source>
</evidence>
<dbReference type="Gramene" id="OPUNC03G05300.1">
    <property type="protein sequence ID" value="OPUNC03G05300.1"/>
    <property type="gene ID" value="OPUNC03G05300"/>
</dbReference>
<dbReference type="Proteomes" id="UP000026962">
    <property type="component" value="Chromosome 3"/>
</dbReference>
<organism evidence="2">
    <name type="scientific">Oryza punctata</name>
    <name type="common">Red rice</name>
    <dbReference type="NCBI Taxonomy" id="4537"/>
    <lineage>
        <taxon>Eukaryota</taxon>
        <taxon>Viridiplantae</taxon>
        <taxon>Streptophyta</taxon>
        <taxon>Embryophyta</taxon>
        <taxon>Tracheophyta</taxon>
        <taxon>Spermatophyta</taxon>
        <taxon>Magnoliopsida</taxon>
        <taxon>Liliopsida</taxon>
        <taxon>Poales</taxon>
        <taxon>Poaceae</taxon>
        <taxon>BOP clade</taxon>
        <taxon>Oryzoideae</taxon>
        <taxon>Oryzeae</taxon>
        <taxon>Oryzinae</taxon>
        <taxon>Oryza</taxon>
    </lineage>
</organism>
<reference evidence="2" key="2">
    <citation type="submission" date="2018-05" db="EMBL/GenBank/DDBJ databases">
        <title>OpunRS2 (Oryza punctata Reference Sequence Version 2).</title>
        <authorList>
            <person name="Zhang J."/>
            <person name="Kudrna D."/>
            <person name="Lee S."/>
            <person name="Talag J."/>
            <person name="Welchert J."/>
            <person name="Wing R.A."/>
        </authorList>
    </citation>
    <scope>NUCLEOTIDE SEQUENCE [LARGE SCALE GENOMIC DNA]</scope>
</reference>
<sequence>MATLSSQGGAAREGATGELRPRRRVQQLSAEFTLAPIATGASWHHEPVRMNPSTQEGRKIIKLP</sequence>
<proteinExistence type="predicted"/>
<evidence type="ECO:0000256" key="1">
    <source>
        <dbReference type="SAM" id="MobiDB-lite"/>
    </source>
</evidence>
<accession>A0A0E0K9G2</accession>
<dbReference type="HOGENOM" id="CLU_2871582_0_0_1"/>
<evidence type="ECO:0000313" key="3">
    <source>
        <dbReference type="Proteomes" id="UP000026962"/>
    </source>
</evidence>
<reference evidence="2" key="1">
    <citation type="submission" date="2015-04" db="UniProtKB">
        <authorList>
            <consortium name="EnsemblPlants"/>
        </authorList>
    </citation>
    <scope>IDENTIFICATION</scope>
</reference>
<dbReference type="EnsemblPlants" id="OPUNC03G05300.1">
    <property type="protein sequence ID" value="OPUNC03G05300.1"/>
    <property type="gene ID" value="OPUNC03G05300"/>
</dbReference>
<keyword evidence="3" id="KW-1185">Reference proteome</keyword>
<feature type="region of interest" description="Disordered" evidence="1">
    <location>
        <begin position="40"/>
        <end position="64"/>
    </location>
</feature>
<protein>
    <submittedName>
        <fullName evidence="2">Uncharacterized protein</fullName>
    </submittedName>
</protein>
<dbReference type="AlphaFoldDB" id="A0A0E0K9G2"/>
<name>A0A0E0K9G2_ORYPU</name>